<evidence type="ECO:0000313" key="6">
    <source>
        <dbReference type="Proteomes" id="UP001152561"/>
    </source>
</evidence>
<accession>A0A9Q1LXQ4</accession>
<dbReference type="EMBL" id="JAJAGQ010000012">
    <property type="protein sequence ID" value="KAJ8547300.1"/>
    <property type="molecule type" value="Genomic_DNA"/>
</dbReference>
<name>A0A9Q1LXQ4_9SOLA</name>
<sequence>MSQEQPRRQQGDQADPIKYGDVFGVSGELGEKAVKPEDADMMQSAETAVLGKTQKGGPAAAMQSAANVNVSTGLVQPGDVTDVAAREGVTVTGTAVPGANIITESVAGQVVAQYIQPTGGPTQGGSGGAQQQGVTGGSGGGRQQGGGGGGAGAAITIGQALEATAKTIPGKPVDQCDAAAIQAAEIRATGSNVITPGGVAATAQSAAAYNETMMRDEDKVKLGDVLSSATTVLPADKPATRQDAEGVVGAEILNKQDMSTTPGGVGASVTVAARMNERSQQQS</sequence>
<dbReference type="PANTHER" id="PTHR31174">
    <property type="entry name" value="SEED MATURATION FAMILY PROTEIN"/>
    <property type="match status" value="1"/>
</dbReference>
<dbReference type="AlphaFoldDB" id="A0A9Q1LXQ4"/>
<organism evidence="5 6">
    <name type="scientific">Anisodus acutangulus</name>
    <dbReference type="NCBI Taxonomy" id="402998"/>
    <lineage>
        <taxon>Eukaryota</taxon>
        <taxon>Viridiplantae</taxon>
        <taxon>Streptophyta</taxon>
        <taxon>Embryophyta</taxon>
        <taxon>Tracheophyta</taxon>
        <taxon>Spermatophyta</taxon>
        <taxon>Magnoliopsida</taxon>
        <taxon>eudicotyledons</taxon>
        <taxon>Gunneridae</taxon>
        <taxon>Pentapetalae</taxon>
        <taxon>asterids</taxon>
        <taxon>lamiids</taxon>
        <taxon>Solanales</taxon>
        <taxon>Solanaceae</taxon>
        <taxon>Solanoideae</taxon>
        <taxon>Hyoscyameae</taxon>
        <taxon>Anisodus</taxon>
    </lineage>
</organism>
<gene>
    <name evidence="5" type="ORF">K7X08_010886</name>
</gene>
<comment type="similarity">
    <text evidence="1">Belongs to the LEA type SMP family.</text>
</comment>
<dbReference type="Proteomes" id="UP001152561">
    <property type="component" value="Unassembled WGS sequence"/>
</dbReference>
<evidence type="ECO:0000256" key="1">
    <source>
        <dbReference type="ARBA" id="ARBA00010733"/>
    </source>
</evidence>
<dbReference type="OrthoDB" id="2014755at2759"/>
<comment type="caution">
    <text evidence="5">The sequence shown here is derived from an EMBL/GenBank/DDBJ whole genome shotgun (WGS) entry which is preliminary data.</text>
</comment>
<feature type="domain" description="SMP" evidence="4">
    <location>
        <begin position="17"/>
        <end position="70"/>
    </location>
</feature>
<evidence type="ECO:0000259" key="4">
    <source>
        <dbReference type="Pfam" id="PF04927"/>
    </source>
</evidence>
<evidence type="ECO:0000313" key="5">
    <source>
        <dbReference type="EMBL" id="KAJ8547300.1"/>
    </source>
</evidence>
<feature type="compositionally biased region" description="Basic and acidic residues" evidence="3">
    <location>
        <begin position="1"/>
        <end position="10"/>
    </location>
</feature>
<feature type="region of interest" description="Disordered" evidence="3">
    <location>
        <begin position="117"/>
        <end position="151"/>
    </location>
</feature>
<evidence type="ECO:0000256" key="2">
    <source>
        <dbReference type="ARBA" id="ARBA00022737"/>
    </source>
</evidence>
<feature type="region of interest" description="Disordered" evidence="3">
    <location>
        <begin position="1"/>
        <end position="20"/>
    </location>
</feature>
<dbReference type="InterPro" id="IPR007011">
    <property type="entry name" value="LEA_SMP_dom"/>
</dbReference>
<evidence type="ECO:0000256" key="3">
    <source>
        <dbReference type="SAM" id="MobiDB-lite"/>
    </source>
</evidence>
<reference evidence="6" key="1">
    <citation type="journal article" date="2023" name="Proc. Natl. Acad. Sci. U.S.A.">
        <title>Genomic and structural basis for evolution of tropane alkaloid biosynthesis.</title>
        <authorList>
            <person name="Wanga Y.-J."/>
            <person name="Taina T."/>
            <person name="Yua J.-Y."/>
            <person name="Lia J."/>
            <person name="Xua B."/>
            <person name="Chenc J."/>
            <person name="D'Auriad J.C."/>
            <person name="Huanga J.-P."/>
            <person name="Huanga S.-X."/>
        </authorList>
    </citation>
    <scope>NUCLEOTIDE SEQUENCE [LARGE SCALE GENOMIC DNA]</scope>
    <source>
        <strain evidence="6">cv. KIB-2019</strain>
    </source>
</reference>
<feature type="domain" description="SMP" evidence="4">
    <location>
        <begin position="155"/>
        <end position="211"/>
    </location>
</feature>
<keyword evidence="6" id="KW-1185">Reference proteome</keyword>
<keyword evidence="2" id="KW-0677">Repeat</keyword>
<feature type="domain" description="SMP" evidence="4">
    <location>
        <begin position="220"/>
        <end position="278"/>
    </location>
</feature>
<dbReference type="PANTHER" id="PTHR31174:SF15">
    <property type="entry name" value="LATE EMBRYOGENESIS ABUNDANT PROTEIN D-34-LIKE"/>
    <property type="match status" value="1"/>
</dbReference>
<dbReference type="InterPro" id="IPR042971">
    <property type="entry name" value="LEA_SMP"/>
</dbReference>
<feature type="compositionally biased region" description="Gly residues" evidence="3">
    <location>
        <begin position="121"/>
        <end position="151"/>
    </location>
</feature>
<dbReference type="Pfam" id="PF04927">
    <property type="entry name" value="SMP"/>
    <property type="match status" value="3"/>
</dbReference>
<protein>
    <recommendedName>
        <fullName evidence="4">SMP domain-containing protein</fullName>
    </recommendedName>
</protein>
<proteinExistence type="inferred from homology"/>